<evidence type="ECO:0000256" key="1">
    <source>
        <dbReference type="ARBA" id="ARBA00002388"/>
    </source>
</evidence>
<dbReference type="SUPFAM" id="SSF50891">
    <property type="entry name" value="Cyclophilin-like"/>
    <property type="match status" value="1"/>
</dbReference>
<accession>A0A7G5XF62</accession>
<organism evidence="8 9">
    <name type="scientific">Lacibacter sediminis</name>
    <dbReference type="NCBI Taxonomy" id="2760713"/>
    <lineage>
        <taxon>Bacteria</taxon>
        <taxon>Pseudomonadati</taxon>
        <taxon>Bacteroidota</taxon>
        <taxon>Chitinophagia</taxon>
        <taxon>Chitinophagales</taxon>
        <taxon>Chitinophagaceae</taxon>
        <taxon>Lacibacter</taxon>
    </lineage>
</organism>
<dbReference type="PROSITE" id="PS50072">
    <property type="entry name" value="CSA_PPIASE_2"/>
    <property type="match status" value="1"/>
</dbReference>
<dbReference type="InterPro" id="IPR044666">
    <property type="entry name" value="Cyclophilin_A-like"/>
</dbReference>
<dbReference type="InterPro" id="IPR024936">
    <property type="entry name" value="Cyclophilin-type_PPIase"/>
</dbReference>
<feature type="domain" description="PPIase cyclophilin-type" evidence="7">
    <location>
        <begin position="31"/>
        <end position="213"/>
    </location>
</feature>
<dbReference type="Gene3D" id="2.40.100.10">
    <property type="entry name" value="Cyclophilin-like"/>
    <property type="match status" value="1"/>
</dbReference>
<evidence type="ECO:0000256" key="5">
    <source>
        <dbReference type="ARBA" id="ARBA00023235"/>
    </source>
</evidence>
<evidence type="ECO:0000313" key="9">
    <source>
        <dbReference type="Proteomes" id="UP000515344"/>
    </source>
</evidence>
<keyword evidence="9" id="KW-1185">Reference proteome</keyword>
<evidence type="ECO:0000256" key="6">
    <source>
        <dbReference type="SAM" id="SignalP"/>
    </source>
</evidence>
<evidence type="ECO:0000259" key="7">
    <source>
        <dbReference type="PROSITE" id="PS50072"/>
    </source>
</evidence>
<evidence type="ECO:0000313" key="8">
    <source>
        <dbReference type="EMBL" id="QNA44115.1"/>
    </source>
</evidence>
<dbReference type="RefSeq" id="WP_182802377.1">
    <property type="nucleotide sequence ID" value="NZ_CP060007.1"/>
</dbReference>
<feature type="signal peptide" evidence="6">
    <location>
        <begin position="1"/>
        <end position="19"/>
    </location>
</feature>
<dbReference type="InterPro" id="IPR029000">
    <property type="entry name" value="Cyclophilin-like_dom_sf"/>
</dbReference>
<dbReference type="PANTHER" id="PTHR45625:SF4">
    <property type="entry name" value="PEPTIDYLPROLYL ISOMERASE DOMAIN AND WD REPEAT-CONTAINING PROTEIN 1"/>
    <property type="match status" value="1"/>
</dbReference>
<dbReference type="PIRSF" id="PIRSF001467">
    <property type="entry name" value="Peptidylpro_ismrse"/>
    <property type="match status" value="1"/>
</dbReference>
<dbReference type="Pfam" id="PF00160">
    <property type="entry name" value="Pro_isomerase"/>
    <property type="match status" value="1"/>
</dbReference>
<keyword evidence="6" id="KW-0732">Signal</keyword>
<reference evidence="9" key="1">
    <citation type="submission" date="2020-08" db="EMBL/GenBank/DDBJ databases">
        <title>Lacibacter sp. S13-6-6 genome sequencing.</title>
        <authorList>
            <person name="Jin L."/>
        </authorList>
    </citation>
    <scope>NUCLEOTIDE SEQUENCE [LARGE SCALE GENOMIC DNA]</scope>
    <source>
        <strain evidence="9">S13-6-6</strain>
    </source>
</reference>
<dbReference type="EC" id="5.2.1.8" evidence="3"/>
<proteinExistence type="inferred from homology"/>
<dbReference type="AlphaFoldDB" id="A0A7G5XF62"/>
<comment type="function">
    <text evidence="1">PPIases accelerate the folding of proteins. It catalyzes the cis-trans isomerization of proline imidic peptide bonds in oligopeptides.</text>
</comment>
<gene>
    <name evidence="8" type="ORF">H4075_18900</name>
</gene>
<dbReference type="InterPro" id="IPR002130">
    <property type="entry name" value="Cyclophilin-type_PPIase_dom"/>
</dbReference>
<keyword evidence="4" id="KW-0697">Rotamase</keyword>
<dbReference type="GO" id="GO:0003755">
    <property type="term" value="F:peptidyl-prolyl cis-trans isomerase activity"/>
    <property type="evidence" value="ECO:0007669"/>
    <property type="project" value="UniProtKB-KW"/>
</dbReference>
<protein>
    <recommendedName>
        <fullName evidence="3">peptidylprolyl isomerase</fullName>
        <ecNumber evidence="3">5.2.1.8</ecNumber>
    </recommendedName>
</protein>
<dbReference type="CDD" id="cd00317">
    <property type="entry name" value="cyclophilin"/>
    <property type="match status" value="1"/>
</dbReference>
<dbReference type="KEGG" id="lacs:H4075_18900"/>
<name>A0A7G5XF62_9BACT</name>
<keyword evidence="5 8" id="KW-0413">Isomerase</keyword>
<comment type="similarity">
    <text evidence="2">Belongs to the cyclophilin-type PPIase family.</text>
</comment>
<dbReference type="Proteomes" id="UP000515344">
    <property type="component" value="Chromosome"/>
</dbReference>
<dbReference type="EMBL" id="CP060007">
    <property type="protein sequence ID" value="QNA44115.1"/>
    <property type="molecule type" value="Genomic_DNA"/>
</dbReference>
<evidence type="ECO:0000256" key="2">
    <source>
        <dbReference type="ARBA" id="ARBA00007365"/>
    </source>
</evidence>
<evidence type="ECO:0000256" key="4">
    <source>
        <dbReference type="ARBA" id="ARBA00023110"/>
    </source>
</evidence>
<evidence type="ECO:0000256" key="3">
    <source>
        <dbReference type="ARBA" id="ARBA00013194"/>
    </source>
</evidence>
<dbReference type="PANTHER" id="PTHR45625">
    <property type="entry name" value="PEPTIDYL-PROLYL CIS-TRANS ISOMERASE-RELATED"/>
    <property type="match status" value="1"/>
</dbReference>
<feature type="chain" id="PRO_5029012456" description="peptidylprolyl isomerase" evidence="6">
    <location>
        <begin position="20"/>
        <end position="220"/>
    </location>
</feature>
<sequence length="220" mass="25083">MRLFVLLICFLLLVADAGARNRKVKIITTKGTIVVQLSDKTPKHRNNFIKLVKQRYYDGILFHRVIKEFMIQAGDDSTKQSIPGKRYGSGGLKNKIPAEFDTSLFHKRGVLAAARDNNPEKASSGSHFYLVQGKIHTDSSLNDIEEKRLGGRKLPLNHREVYKQIGGSPHLDQNYTVFGEVVKGIEVVDTIAQAERDQFDRPKEDIRIIKMKLKKKFLFF</sequence>